<feature type="region of interest" description="Disordered" evidence="1">
    <location>
        <begin position="123"/>
        <end position="144"/>
    </location>
</feature>
<evidence type="ECO:0000313" key="3">
    <source>
        <dbReference type="Proteomes" id="UP000308092"/>
    </source>
</evidence>
<evidence type="ECO:0000256" key="1">
    <source>
        <dbReference type="SAM" id="MobiDB-lite"/>
    </source>
</evidence>
<dbReference type="STRING" id="1220188.A0A4V3UN95"/>
<reference evidence="2 3" key="1">
    <citation type="submission" date="2019-03" db="EMBL/GenBank/DDBJ databases">
        <title>The genome sequence of a newly discovered highly antifungal drug resistant Aspergillus species, Aspergillus tanneri NIH 1004.</title>
        <authorList>
            <person name="Mounaud S."/>
            <person name="Singh I."/>
            <person name="Joardar V."/>
            <person name="Pakala S."/>
            <person name="Pakala S."/>
            <person name="Venepally P."/>
            <person name="Hoover J."/>
            <person name="Nierman W."/>
            <person name="Chung J."/>
            <person name="Losada L."/>
        </authorList>
    </citation>
    <scope>NUCLEOTIDE SEQUENCE [LARGE SCALE GENOMIC DNA]</scope>
    <source>
        <strain evidence="2 3">NIH1004</strain>
    </source>
</reference>
<dbReference type="Proteomes" id="UP000308092">
    <property type="component" value="Unassembled WGS sequence"/>
</dbReference>
<proteinExistence type="predicted"/>
<feature type="compositionally biased region" description="Basic and acidic residues" evidence="1">
    <location>
        <begin position="135"/>
        <end position="144"/>
    </location>
</feature>
<comment type="caution">
    <text evidence="2">The sequence shown here is derived from an EMBL/GenBank/DDBJ whole genome shotgun (WGS) entry which is preliminary data.</text>
</comment>
<dbReference type="VEuPathDB" id="FungiDB:EYZ11_010272"/>
<protein>
    <submittedName>
        <fullName evidence="2">Uncharacterized protein</fullName>
    </submittedName>
</protein>
<accession>A0A4V3UN95</accession>
<keyword evidence="3" id="KW-1185">Reference proteome</keyword>
<evidence type="ECO:0000313" key="2">
    <source>
        <dbReference type="EMBL" id="THC90264.1"/>
    </source>
</evidence>
<dbReference type="EMBL" id="SOSA01000540">
    <property type="protein sequence ID" value="THC90264.1"/>
    <property type="molecule type" value="Genomic_DNA"/>
</dbReference>
<sequence>MELRRPPRNAAISARHLALRHARERLRALDQSTPKDPAAIDPGYEQLYSFYVAGLPARSYNIQVKQDIATADGNSSLRPSLNHKFNVIGPRFSLPEGAVYSFYPPQGHEDRGEVLPNVVLTHPTLPWERPGSNKQPKDSDGGDFSRNRVPWLAVLVFTQDELRLDASQLNKVFDGEHLQDFKKQSTTLSTNMFAKDVSTLKETITSPVVYNPQTDIAEKTEVIFLRRELFTSLFSQYSADGKRVDSPTGYVQHHRFLAHVRHIHLNGTPSAGQTESRDHAYSVIVSHRIGPLSIEKPTPVVAHLVNIEGVEITNLLENKTFVAMSSLHSWEYTCLPPNSLNIEDAFEHLGSSLKVLRPVPNEEENSLKIEHEKNPEIQKIKTRLGQRVNEGFSLVRYRVQTGDITAGFTKSPFAPSAVPFSEGAQWPPSSTTGSKLQILDPNLSIMDLTYSVAWNLGKILGLAHPEFATALGRLRKLIYDAGTDDAKRQVINRRSRELGIPRIYKTKTEVLLTLSDTIKKLKALPGDRKLQNMPNGMVHRWYRPELPPLDLSYNGREITSIVHHCFDRAAKNIASSKESDDIPYNELNLPKLPDWAVILRWVLDRYYLIDVPPHYLITDPSHLPMETVRVFAIDHNWVCAMVDGGLSLANHLDQKDDKVRTAMKRAVNKHLDTQIPGLYHPQTPRYGFYVRSALIAKFPDLIIEVEDENGDPLDAKDPPIILRHEVVEKNTMLCLMREPPKGKTLYLCLREPPHQQFFTAAAEITKDFIKMEYKRAYTVSPIPDKNHNDTILYRYPPDKNSKPGPAIFIWRDNQSDVRCLNVEAVAQHHFDIIKKTLDSGWFTEEKPTAALMGIQLNEPQWEIKIRFPTNDDSSFKDLYSDYPRFLPVPPLDTPSEPAKYSKISSTIASDPHPPFGKRRRHEPLFLTHHAPHVRLPKITSIVAGDVPALDDSGGPTFEYSVYSVGRKVEMNIPMLPHRLRQDLVFSIVCKGGSMRNRTSGWSLPYYQEAVIAGFG</sequence>
<gene>
    <name evidence="2" type="ORF">EYZ11_010272</name>
</gene>
<dbReference type="AlphaFoldDB" id="A0A4V3UN95"/>
<name>A0A4V3UN95_9EURO</name>
<organism evidence="2 3">
    <name type="scientific">Aspergillus tanneri</name>
    <dbReference type="NCBI Taxonomy" id="1220188"/>
    <lineage>
        <taxon>Eukaryota</taxon>
        <taxon>Fungi</taxon>
        <taxon>Dikarya</taxon>
        <taxon>Ascomycota</taxon>
        <taxon>Pezizomycotina</taxon>
        <taxon>Eurotiomycetes</taxon>
        <taxon>Eurotiomycetidae</taxon>
        <taxon>Eurotiales</taxon>
        <taxon>Aspergillaceae</taxon>
        <taxon>Aspergillus</taxon>
        <taxon>Aspergillus subgen. Circumdati</taxon>
    </lineage>
</organism>